<feature type="transmembrane region" description="Helical" evidence="1">
    <location>
        <begin position="24"/>
        <end position="46"/>
    </location>
</feature>
<proteinExistence type="predicted"/>
<dbReference type="AlphaFoldDB" id="A0A3P5X1Q1"/>
<keyword evidence="3" id="KW-1185">Reference proteome</keyword>
<accession>A0A3P5X1Q1</accession>
<sequence>MAWLRTHALQWTTSAALTLAGLRFFTPSMVDLIIDGLTVGLVWLAAKLARP</sequence>
<organism evidence="2 3">
    <name type="scientific">Pseudogemmobacter humi</name>
    <dbReference type="NCBI Taxonomy" id="2483812"/>
    <lineage>
        <taxon>Bacteria</taxon>
        <taxon>Pseudomonadati</taxon>
        <taxon>Pseudomonadota</taxon>
        <taxon>Alphaproteobacteria</taxon>
        <taxon>Rhodobacterales</taxon>
        <taxon>Paracoccaceae</taxon>
        <taxon>Pseudogemmobacter</taxon>
    </lineage>
</organism>
<evidence type="ECO:0000313" key="2">
    <source>
        <dbReference type="EMBL" id="VDC28256.1"/>
    </source>
</evidence>
<dbReference type="Proteomes" id="UP000277498">
    <property type="component" value="Unassembled WGS sequence"/>
</dbReference>
<keyword evidence="1" id="KW-1133">Transmembrane helix</keyword>
<dbReference type="RefSeq" id="WP_160144591.1">
    <property type="nucleotide sequence ID" value="NZ_UXAW01000067.1"/>
</dbReference>
<gene>
    <name evidence="2" type="ORF">XINFAN_02031</name>
</gene>
<reference evidence="2 3" key="1">
    <citation type="submission" date="2018-11" db="EMBL/GenBank/DDBJ databases">
        <authorList>
            <person name="Criscuolo A."/>
        </authorList>
    </citation>
    <scope>NUCLEOTIDE SEQUENCE [LARGE SCALE GENOMIC DNA]</scope>
    <source>
        <strain evidence="2">ACIP111625</strain>
    </source>
</reference>
<keyword evidence="1" id="KW-0812">Transmembrane</keyword>
<evidence type="ECO:0000313" key="3">
    <source>
        <dbReference type="Proteomes" id="UP000277498"/>
    </source>
</evidence>
<keyword evidence="1" id="KW-0472">Membrane</keyword>
<name>A0A3P5X1Q1_9RHOB</name>
<protein>
    <submittedName>
        <fullName evidence="2">Uncharacterized protein</fullName>
    </submittedName>
</protein>
<dbReference type="EMBL" id="UXAW01000067">
    <property type="protein sequence ID" value="VDC28256.1"/>
    <property type="molecule type" value="Genomic_DNA"/>
</dbReference>
<evidence type="ECO:0000256" key="1">
    <source>
        <dbReference type="SAM" id="Phobius"/>
    </source>
</evidence>